<dbReference type="PANTHER" id="PTHR43757:SF2">
    <property type="entry name" value="AMINOMETHYLTRANSFERASE, MITOCHONDRIAL"/>
    <property type="match status" value="1"/>
</dbReference>
<dbReference type="SUPFAM" id="SSF103025">
    <property type="entry name" value="Folate-binding domain"/>
    <property type="match status" value="1"/>
</dbReference>
<dbReference type="InterPro" id="IPR027266">
    <property type="entry name" value="TrmE/GcvT-like"/>
</dbReference>
<feature type="domain" description="Aminomethyltransferase C-terminal" evidence="5">
    <location>
        <begin position="897"/>
        <end position="982"/>
    </location>
</feature>
<dbReference type="EMBL" id="JABXWT010000003">
    <property type="protein sequence ID" value="NVO56067.1"/>
    <property type="molecule type" value="Genomic_DNA"/>
</dbReference>
<evidence type="ECO:0000256" key="1">
    <source>
        <dbReference type="ARBA" id="ARBA00008609"/>
    </source>
</evidence>
<dbReference type="InterPro" id="IPR006277">
    <property type="entry name" value="Sarcosine_oxidase_asu"/>
</dbReference>
<feature type="domain" description="SoxA A3" evidence="6">
    <location>
        <begin position="507"/>
        <end position="591"/>
    </location>
</feature>
<evidence type="ECO:0000259" key="3">
    <source>
        <dbReference type="Pfam" id="PF01571"/>
    </source>
</evidence>
<dbReference type="InterPro" id="IPR013977">
    <property type="entry name" value="GcvT_C"/>
</dbReference>
<dbReference type="InterPro" id="IPR028896">
    <property type="entry name" value="GcvT/YgfZ/DmdA"/>
</dbReference>
<gene>
    <name evidence="7" type="ORF">HW561_09740</name>
</gene>
<dbReference type="Pfam" id="PF07992">
    <property type="entry name" value="Pyr_redox_2"/>
    <property type="match status" value="1"/>
</dbReference>
<dbReference type="Gene3D" id="3.50.50.60">
    <property type="entry name" value="FAD/NAD(P)-binding domain"/>
    <property type="match status" value="2"/>
</dbReference>
<evidence type="ECO:0000259" key="4">
    <source>
        <dbReference type="Pfam" id="PF07992"/>
    </source>
</evidence>
<dbReference type="InterPro" id="IPR029043">
    <property type="entry name" value="GcvT/YgfZ_C"/>
</dbReference>
<evidence type="ECO:0000256" key="2">
    <source>
        <dbReference type="ARBA" id="ARBA00023002"/>
    </source>
</evidence>
<dbReference type="RefSeq" id="WP_176864140.1">
    <property type="nucleotide sequence ID" value="NZ_JABXWT010000003.1"/>
</dbReference>
<dbReference type="SUPFAM" id="SSF51905">
    <property type="entry name" value="FAD/NAD(P)-binding domain"/>
    <property type="match status" value="2"/>
</dbReference>
<feature type="domain" description="FAD/NAD(P)-binding" evidence="4">
    <location>
        <begin position="177"/>
        <end position="431"/>
    </location>
</feature>
<evidence type="ECO:0000259" key="5">
    <source>
        <dbReference type="Pfam" id="PF08669"/>
    </source>
</evidence>
<comment type="similarity">
    <text evidence="1">Belongs to the GcvT family.</text>
</comment>
<dbReference type="Pfam" id="PF01571">
    <property type="entry name" value="GCV_T"/>
    <property type="match status" value="1"/>
</dbReference>
<dbReference type="Proteomes" id="UP000630805">
    <property type="component" value="Unassembled WGS sequence"/>
</dbReference>
<dbReference type="Pfam" id="PF13510">
    <property type="entry name" value="Fer2_4"/>
    <property type="match status" value="1"/>
</dbReference>
<dbReference type="InterPro" id="IPR041117">
    <property type="entry name" value="SoxA_A3"/>
</dbReference>
<dbReference type="Gene3D" id="3.10.20.440">
    <property type="entry name" value="2Fe-2S iron-sulphur cluster binding domain, sarcosine oxidase, alpha subunit, N-terminal domain"/>
    <property type="match status" value="1"/>
</dbReference>
<sequence length="990" mass="105867">MSATRLTKGGRIDRSRTLKLTWDGKSYDGFVGDTLASALMASGTQILGRSFKYHRPRGVMSAGVEESGAIVTLGTGVRAEPNTKATMQELFDGLSAHGQNAWPNVRNDVGSVLGLFGRFFSAGFYYKTFMGLPPFEWGRGTGIWMQYEKLIRKAAGMGEASRLADPDAYDHAHAFCDVLVVGSGPAGLNAALTAAQQGKDVILVEQDFELGGDFLNQTDPAAEARRIELITALQAAGVRIMTRTTAFGLYDYGTAGLLERVTDHLALKPEHSPRQRFWTVRAGATVLATGALERMVCFADNDRPGVMTAAAARSYLNRFGVLPGQNIVVTTNNDSAYATAAELAVAGASVTLVDLRPEGGGSLSEVMADASVAVRTGLAPLRACGRRAVNGVQLARAEGNSWATADTLPCDLLLVSGGWSPVVNLLSHRGAKPKWDADLACFLPAPCPDNVVMAGSASGIWQGDACEASGIAAAKTALGQAVEGPVPGGWDTPIKPVYEVGLPDQKTKGFVDPQHDVTSSDVRLAHQEGFVSVEHLKRYTTLGMATDQGKMGNVIGLALMAEALGKEIPNVGTTRFRPPYTPVAIGALAGRNVGDHFRTLRRTPMHDWNLRHGATMTDAGLWHRPWYYARAGETITEAYIREAATVRQAIGICDVSSLGKIAVQGPDASEFLNRVYSNAFAKLPIGKARYGIMLRDDGIVMDDGTTWRLSETDFLLTTTTANAGKVMVWLEELLQLRWPDLKVHVSSVSDQWAGVSVAGPKARDGIAACLEDPDAILAENLPFMGVTRTRLNGGIDCLIARISFSGELAYEVYVSAGYGERMMDLLWAAAEPLEGCLYGLEALGALRIEKGHVTGAELDGRVTIDDAGLGKMASTKKPFIGSALRQRPELLRPDRPQLVGIFPKDRSQTFNGGALLCKPGVTEGHGEGWVTAVTHSPALGHWIGIGYISGGHGDWQGKTAIATDPVRKGDIEVEIVSPHMFDPEGERMHG</sequence>
<dbReference type="InterPro" id="IPR006222">
    <property type="entry name" value="GCVT_N"/>
</dbReference>
<keyword evidence="2" id="KW-0560">Oxidoreductase</keyword>
<dbReference type="SUPFAM" id="SSF101790">
    <property type="entry name" value="Aminomethyltransferase beta-barrel domain"/>
    <property type="match status" value="1"/>
</dbReference>
<dbReference type="PANTHER" id="PTHR43757">
    <property type="entry name" value="AMINOMETHYLTRANSFERASE"/>
    <property type="match status" value="1"/>
</dbReference>
<evidence type="ECO:0000259" key="6">
    <source>
        <dbReference type="Pfam" id="PF17806"/>
    </source>
</evidence>
<dbReference type="PRINTS" id="PR00411">
    <property type="entry name" value="PNDRDTASEI"/>
</dbReference>
<organism evidence="7 8">
    <name type="scientific">Ruegeria haliotis</name>
    <dbReference type="NCBI Taxonomy" id="2747601"/>
    <lineage>
        <taxon>Bacteria</taxon>
        <taxon>Pseudomonadati</taxon>
        <taxon>Pseudomonadota</taxon>
        <taxon>Alphaproteobacteria</taxon>
        <taxon>Rhodobacterales</taxon>
        <taxon>Roseobacteraceae</taxon>
        <taxon>Ruegeria</taxon>
    </lineage>
</organism>
<accession>A0ABX2PPL8</accession>
<keyword evidence="8" id="KW-1185">Reference proteome</keyword>
<dbReference type="InterPro" id="IPR036188">
    <property type="entry name" value="FAD/NAD-bd_sf"/>
</dbReference>
<reference evidence="7 8" key="1">
    <citation type="submission" date="2020-06" db="EMBL/GenBank/DDBJ databases">
        <authorList>
            <person name="Cao W.R."/>
        </authorList>
    </citation>
    <scope>NUCLEOTIDE SEQUENCE [LARGE SCALE GENOMIC DNA]</scope>
    <source>
        <strain evidence="7 8">B1Z28</strain>
    </source>
</reference>
<dbReference type="InterPro" id="IPR023753">
    <property type="entry name" value="FAD/NAD-binding_dom"/>
</dbReference>
<dbReference type="Pfam" id="PF17806">
    <property type="entry name" value="SO_alpha_A3"/>
    <property type="match status" value="1"/>
</dbReference>
<dbReference type="NCBIfam" id="TIGR01372">
    <property type="entry name" value="soxA"/>
    <property type="match status" value="1"/>
</dbReference>
<feature type="domain" description="GCVT N-terminal" evidence="3">
    <location>
        <begin position="605"/>
        <end position="877"/>
    </location>
</feature>
<comment type="caution">
    <text evidence="7">The sequence shown here is derived from an EMBL/GenBank/DDBJ whole genome shotgun (WGS) entry which is preliminary data.</text>
</comment>
<proteinExistence type="inferred from homology"/>
<name>A0ABX2PPL8_9RHOB</name>
<dbReference type="InterPro" id="IPR042204">
    <property type="entry name" value="2Fe-2S-bd_N"/>
</dbReference>
<dbReference type="Gene3D" id="3.30.1360.120">
    <property type="entry name" value="Probable tRNA modification gtpase trme, domain 1"/>
    <property type="match status" value="1"/>
</dbReference>
<dbReference type="PRINTS" id="PR00368">
    <property type="entry name" value="FADPNR"/>
</dbReference>
<evidence type="ECO:0000313" key="7">
    <source>
        <dbReference type="EMBL" id="NVO56067.1"/>
    </source>
</evidence>
<dbReference type="Pfam" id="PF08669">
    <property type="entry name" value="GCV_T_C"/>
    <property type="match status" value="1"/>
</dbReference>
<evidence type="ECO:0000313" key="8">
    <source>
        <dbReference type="Proteomes" id="UP000630805"/>
    </source>
</evidence>
<protein>
    <submittedName>
        <fullName evidence="7">Sarcosine oxidase subunit alpha family protein</fullName>
    </submittedName>
</protein>